<feature type="binding site" evidence="9">
    <location>
        <position position="238"/>
    </location>
    <ligand>
        <name>L-glutamine</name>
        <dbReference type="ChEBI" id="CHEBI:58359"/>
    </ligand>
</feature>
<keyword evidence="3 9" id="KW-0436">Ligase</keyword>
<feature type="binding site" evidence="9">
    <location>
        <position position="236"/>
    </location>
    <ligand>
        <name>L-glutamine</name>
        <dbReference type="ChEBI" id="CHEBI:58359"/>
    </ligand>
</feature>
<evidence type="ECO:0000313" key="11">
    <source>
        <dbReference type="EMBL" id="QJC27432.1"/>
    </source>
</evidence>
<dbReference type="NCBIfam" id="TIGR01368">
    <property type="entry name" value="CPSaseIIsmall"/>
    <property type="match status" value="1"/>
</dbReference>
<dbReference type="UniPathway" id="UPA00068">
    <property type="reaction ID" value="UER00171"/>
</dbReference>
<comment type="catalytic activity">
    <reaction evidence="9">
        <text>L-glutamine + H2O = L-glutamate + NH4(+)</text>
        <dbReference type="Rhea" id="RHEA:15889"/>
        <dbReference type="ChEBI" id="CHEBI:15377"/>
        <dbReference type="ChEBI" id="CHEBI:28938"/>
        <dbReference type="ChEBI" id="CHEBI:29985"/>
        <dbReference type="ChEBI" id="CHEBI:58359"/>
    </reaction>
</comment>
<accession>A0A858PXY4</accession>
<feature type="binding site" evidence="9">
    <location>
        <position position="269"/>
    </location>
    <ligand>
        <name>L-glutamine</name>
        <dbReference type="ChEBI" id="CHEBI:58359"/>
    </ligand>
</feature>
<evidence type="ECO:0000256" key="1">
    <source>
        <dbReference type="ARBA" id="ARBA00005077"/>
    </source>
</evidence>
<feature type="active site" evidence="9">
    <location>
        <position position="349"/>
    </location>
</feature>
<dbReference type="InterPro" id="IPR050472">
    <property type="entry name" value="Anth_synth/Amidotransfase"/>
</dbReference>
<comment type="function">
    <text evidence="9">Small subunit of the glutamine-dependent carbamoyl phosphate synthetase (CPSase). CPSase catalyzes the formation of carbamoyl phosphate from the ammonia moiety of glutamine, carbonate, and phosphate donated by ATP, constituting the first step of 2 biosynthetic pathways, one leading to arginine and/or urea and the other to pyrimidine nucleotides. The small subunit (glutamine amidotransferase) binds and cleaves glutamine to supply the large subunit with the substrate ammonia.</text>
</comment>
<dbReference type="InterPro" id="IPR035686">
    <property type="entry name" value="CPSase_GATase1"/>
</dbReference>
<dbReference type="GO" id="GO:0006207">
    <property type="term" value="P:'de novo' pyrimidine nucleobase biosynthetic process"/>
    <property type="evidence" value="ECO:0007669"/>
    <property type="project" value="InterPro"/>
</dbReference>
<evidence type="ECO:0000256" key="4">
    <source>
        <dbReference type="ARBA" id="ARBA00022741"/>
    </source>
</evidence>
<dbReference type="SUPFAM" id="SSF52317">
    <property type="entry name" value="Class I glutamine amidotransferase-like"/>
    <property type="match status" value="1"/>
</dbReference>
<dbReference type="EC" id="6.3.5.5" evidence="9"/>
<evidence type="ECO:0000256" key="2">
    <source>
        <dbReference type="ARBA" id="ARBA00007800"/>
    </source>
</evidence>
<comment type="subunit">
    <text evidence="9">Composed of two chains; the small (or glutamine) chain promotes the hydrolysis of glutamine to ammonia, which is used by the large (or ammonia) chain to synthesize carbamoyl phosphate. Tetramer of heterodimers (alpha,beta)4.</text>
</comment>
<dbReference type="Pfam" id="PF00117">
    <property type="entry name" value="GATase"/>
    <property type="match status" value="1"/>
</dbReference>
<dbReference type="SUPFAM" id="SSF52021">
    <property type="entry name" value="Carbamoyl phosphate synthetase, small subunit N-terminal domain"/>
    <property type="match status" value="1"/>
</dbReference>
<dbReference type="UniPathway" id="UPA00070">
    <property type="reaction ID" value="UER00115"/>
</dbReference>
<organism evidence="11 12">
    <name type="scientific">Anaplasma platys</name>
    <dbReference type="NCBI Taxonomy" id="949"/>
    <lineage>
        <taxon>Bacteria</taxon>
        <taxon>Pseudomonadati</taxon>
        <taxon>Pseudomonadota</taxon>
        <taxon>Alphaproteobacteria</taxon>
        <taxon>Rickettsiales</taxon>
        <taxon>Anaplasmataceae</taxon>
        <taxon>Anaplasma</taxon>
    </lineage>
</organism>
<dbReference type="PRINTS" id="PR00097">
    <property type="entry name" value="ANTSNTHASEII"/>
</dbReference>
<name>A0A858PXY4_9RICK</name>
<dbReference type="NCBIfam" id="NF009475">
    <property type="entry name" value="PRK12838.1"/>
    <property type="match status" value="1"/>
</dbReference>
<dbReference type="PROSITE" id="PS51273">
    <property type="entry name" value="GATASE_TYPE_1"/>
    <property type="match status" value="1"/>
</dbReference>
<dbReference type="KEGG" id="aplt:ANPL_01635"/>
<evidence type="ECO:0000256" key="7">
    <source>
        <dbReference type="ARBA" id="ARBA00022975"/>
    </source>
</evidence>
<sequence length="375" mass="40470">MPEFDFSISMTNCYHNAVVVLADGRHFFGRSLGNRTDSVGEVCFITGLTGYQYTITDPSFADQIVTFTFPHIGNVGINDKDFECSRVLAKGIIVREMSCASHVSSKTDLESWIKANGLTGISGVDTRALTMHLREHGTQPGIVHHFENRNTVDLLALQHIARAYTAKTLATALPHLADHQVSTRGAEVCVIDLGAKQGILNALTRMGCAVSVVAGIDDFATRVLSLNPKGIVISNGPGDPSDLESHVLTQLRVLLDSGIPTLGICLGHQLLALALGAKTIKMHHGHRGSNHPVYNIETGTVEVTSQNHGYAVDGQTLPANVVVTHKSLFDDTIEGIKLTDYPVRSVQYHPEGCPGPQDSHYIFQDFANLINCGLA</sequence>
<protein>
    <recommendedName>
        <fullName evidence="9">Carbamoyl phosphate synthase small chain</fullName>
        <ecNumber evidence="9">6.3.5.5</ecNumber>
    </recommendedName>
    <alternativeName>
        <fullName evidence="9">Carbamoyl phosphate synthetase glutamine chain</fullName>
    </alternativeName>
</protein>
<dbReference type="RefSeq" id="WP_236822872.1">
    <property type="nucleotide sequence ID" value="NZ_CP046391.1"/>
</dbReference>
<keyword evidence="7 9" id="KW-0665">Pyrimidine biosynthesis</keyword>
<feature type="binding site" evidence="9">
    <location>
        <position position="309"/>
    </location>
    <ligand>
        <name>L-glutamine</name>
        <dbReference type="ChEBI" id="CHEBI:58359"/>
    </ligand>
</feature>
<dbReference type="PRINTS" id="PR00096">
    <property type="entry name" value="GATASE"/>
</dbReference>
<dbReference type="GO" id="GO:0005524">
    <property type="term" value="F:ATP binding"/>
    <property type="evidence" value="ECO:0007669"/>
    <property type="project" value="UniProtKB-UniRule"/>
</dbReference>
<dbReference type="Pfam" id="PF00988">
    <property type="entry name" value="CPSase_sm_chain"/>
    <property type="match status" value="1"/>
</dbReference>
<dbReference type="GO" id="GO:0006526">
    <property type="term" value="P:L-arginine biosynthetic process"/>
    <property type="evidence" value="ECO:0007669"/>
    <property type="project" value="UniProtKB-UniRule"/>
</dbReference>
<feature type="active site" description="Nucleophile" evidence="9">
    <location>
        <position position="265"/>
    </location>
</feature>
<dbReference type="Proteomes" id="UP000500930">
    <property type="component" value="Chromosome"/>
</dbReference>
<dbReference type="AlphaFoldDB" id="A0A858PXY4"/>
<evidence type="ECO:0000256" key="5">
    <source>
        <dbReference type="ARBA" id="ARBA00022840"/>
    </source>
</evidence>
<dbReference type="PANTHER" id="PTHR43418:SF7">
    <property type="entry name" value="CARBAMOYL-PHOSPHATE SYNTHASE SMALL CHAIN"/>
    <property type="match status" value="1"/>
</dbReference>
<dbReference type="InterPro" id="IPR002474">
    <property type="entry name" value="CarbamoylP_synth_ssu_N"/>
</dbReference>
<proteinExistence type="inferred from homology"/>
<keyword evidence="6 9" id="KW-0315">Glutamine amidotransferase</keyword>
<dbReference type="Gene3D" id="3.40.50.880">
    <property type="match status" value="1"/>
</dbReference>
<feature type="binding site" evidence="9">
    <location>
        <position position="59"/>
    </location>
    <ligand>
        <name>L-glutamine</name>
        <dbReference type="ChEBI" id="CHEBI:58359"/>
    </ligand>
</feature>
<evidence type="ECO:0000256" key="6">
    <source>
        <dbReference type="ARBA" id="ARBA00022962"/>
    </source>
</evidence>
<dbReference type="InterPro" id="IPR006274">
    <property type="entry name" value="CarbamoylP_synth_ssu"/>
</dbReference>
<feature type="domain" description="Carbamoyl-phosphate synthase small subunit N-terminal" evidence="10">
    <location>
        <begin position="15"/>
        <end position="144"/>
    </location>
</feature>
<dbReference type="PRINTS" id="PR00099">
    <property type="entry name" value="CPSGATASE"/>
</dbReference>
<comment type="pathway">
    <text evidence="1 9">Amino-acid biosynthesis; L-arginine biosynthesis; carbamoyl phosphate from bicarbonate: step 1/1.</text>
</comment>
<dbReference type="HAMAP" id="MF_01209">
    <property type="entry name" value="CPSase_S_chain"/>
    <property type="match status" value="1"/>
</dbReference>
<keyword evidence="9" id="KW-0028">Amino-acid biosynthesis</keyword>
<feature type="active site" evidence="9">
    <location>
        <position position="351"/>
    </location>
</feature>
<comment type="similarity">
    <text evidence="2 9">Belongs to the CarA family.</text>
</comment>
<feature type="region of interest" description="CPSase" evidence="9">
    <location>
        <begin position="1"/>
        <end position="179"/>
    </location>
</feature>
<dbReference type="EMBL" id="CP046391">
    <property type="protein sequence ID" value="QJC27432.1"/>
    <property type="molecule type" value="Genomic_DNA"/>
</dbReference>
<feature type="binding site" evidence="9">
    <location>
        <position position="266"/>
    </location>
    <ligand>
        <name>L-glutamine</name>
        <dbReference type="ChEBI" id="CHEBI:58359"/>
    </ligand>
</feature>
<dbReference type="Gene3D" id="3.50.30.20">
    <property type="entry name" value="Carbamoyl-phosphate synthase small subunit, N-terminal domain"/>
    <property type="match status" value="1"/>
</dbReference>
<dbReference type="GO" id="GO:0006541">
    <property type="term" value="P:glutamine metabolic process"/>
    <property type="evidence" value="ECO:0007669"/>
    <property type="project" value="InterPro"/>
</dbReference>
<comment type="pathway">
    <text evidence="9">Pyrimidine metabolism; UMP biosynthesis via de novo pathway; (S)-dihydroorotate from bicarbonate: step 1/3.</text>
</comment>
<evidence type="ECO:0000256" key="8">
    <source>
        <dbReference type="ARBA" id="ARBA00048816"/>
    </source>
</evidence>
<evidence type="ECO:0000313" key="12">
    <source>
        <dbReference type="Proteomes" id="UP000500930"/>
    </source>
</evidence>
<reference evidence="11 12" key="1">
    <citation type="journal article" date="2020" name="Pathogens">
        <title>First Whole Genome Sequence of Anaplasma platys, an Obligate Intracellular Rickettsial Pathogen of Dogs.</title>
        <authorList>
            <person name="Llanes A."/>
            <person name="Rajeev S."/>
        </authorList>
    </citation>
    <scope>NUCLEOTIDE SEQUENCE [LARGE SCALE GENOMIC DNA]</scope>
    <source>
        <strain evidence="11 12">S3</strain>
    </source>
</reference>
<dbReference type="SMART" id="SM01097">
    <property type="entry name" value="CPSase_sm_chain"/>
    <property type="match status" value="1"/>
</dbReference>
<evidence type="ECO:0000256" key="9">
    <source>
        <dbReference type="HAMAP-Rule" id="MF_01209"/>
    </source>
</evidence>
<feature type="binding site" evidence="9">
    <location>
        <position position="307"/>
    </location>
    <ligand>
        <name>L-glutamine</name>
        <dbReference type="ChEBI" id="CHEBI:58359"/>
    </ligand>
</feature>
<dbReference type="CDD" id="cd01744">
    <property type="entry name" value="GATase1_CPSase"/>
    <property type="match status" value="1"/>
</dbReference>
<dbReference type="InterPro" id="IPR017926">
    <property type="entry name" value="GATASE"/>
</dbReference>
<comment type="catalytic activity">
    <reaction evidence="8 9">
        <text>hydrogencarbonate + L-glutamine + 2 ATP + H2O = carbamoyl phosphate + L-glutamate + 2 ADP + phosphate + 2 H(+)</text>
        <dbReference type="Rhea" id="RHEA:18633"/>
        <dbReference type="ChEBI" id="CHEBI:15377"/>
        <dbReference type="ChEBI" id="CHEBI:15378"/>
        <dbReference type="ChEBI" id="CHEBI:17544"/>
        <dbReference type="ChEBI" id="CHEBI:29985"/>
        <dbReference type="ChEBI" id="CHEBI:30616"/>
        <dbReference type="ChEBI" id="CHEBI:43474"/>
        <dbReference type="ChEBI" id="CHEBI:58228"/>
        <dbReference type="ChEBI" id="CHEBI:58359"/>
        <dbReference type="ChEBI" id="CHEBI:456216"/>
        <dbReference type="EC" id="6.3.5.5"/>
    </reaction>
</comment>
<dbReference type="GO" id="GO:0044205">
    <property type="term" value="P:'de novo' UMP biosynthetic process"/>
    <property type="evidence" value="ECO:0007669"/>
    <property type="project" value="UniProtKB-UniRule"/>
</dbReference>
<dbReference type="PANTHER" id="PTHR43418">
    <property type="entry name" value="MULTIFUNCTIONAL TRYPTOPHAN BIOSYNTHESIS PROTEIN-RELATED"/>
    <property type="match status" value="1"/>
</dbReference>
<dbReference type="InterPro" id="IPR029062">
    <property type="entry name" value="Class_I_gatase-like"/>
</dbReference>
<dbReference type="InterPro" id="IPR036480">
    <property type="entry name" value="CarbP_synth_ssu_N_sf"/>
</dbReference>
<keyword evidence="5 9" id="KW-0067">ATP-binding</keyword>
<evidence type="ECO:0000259" key="10">
    <source>
        <dbReference type="SMART" id="SM01097"/>
    </source>
</evidence>
<keyword evidence="4 9" id="KW-0547">Nucleotide-binding</keyword>
<evidence type="ECO:0000256" key="3">
    <source>
        <dbReference type="ARBA" id="ARBA00022598"/>
    </source>
</evidence>
<feature type="binding site" evidence="9">
    <location>
        <position position="310"/>
    </location>
    <ligand>
        <name>L-glutamine</name>
        <dbReference type="ChEBI" id="CHEBI:58359"/>
    </ligand>
</feature>
<keyword evidence="12" id="KW-1185">Reference proteome</keyword>
<dbReference type="GO" id="GO:0004088">
    <property type="term" value="F:carbamoyl-phosphate synthase (glutamine-hydrolyzing) activity"/>
    <property type="evidence" value="ECO:0007669"/>
    <property type="project" value="UniProtKB-UniRule"/>
</dbReference>
<gene>
    <name evidence="9 11" type="primary">carA</name>
    <name evidence="11" type="ORF">ANPL_01635</name>
</gene>
<keyword evidence="9" id="KW-0055">Arginine biosynthesis</keyword>